<organism evidence="9 10">
    <name type="scientific">Schaalia dentiphila ATCC 17982</name>
    <dbReference type="NCBI Taxonomy" id="411466"/>
    <lineage>
        <taxon>Bacteria</taxon>
        <taxon>Bacillati</taxon>
        <taxon>Actinomycetota</taxon>
        <taxon>Actinomycetes</taxon>
        <taxon>Actinomycetales</taxon>
        <taxon>Actinomycetaceae</taxon>
        <taxon>Schaalia</taxon>
        <taxon>Schaalia dentiphila</taxon>
    </lineage>
</organism>
<keyword evidence="10" id="KW-1185">Reference proteome</keyword>
<proteinExistence type="inferred from homology"/>
<feature type="compositionally biased region" description="Polar residues" evidence="6">
    <location>
        <begin position="1076"/>
        <end position="1085"/>
    </location>
</feature>
<dbReference type="Proteomes" id="UP000003553">
    <property type="component" value="Unassembled WGS sequence"/>
</dbReference>
<dbReference type="InterPro" id="IPR011014">
    <property type="entry name" value="MscS_channel_TM-2"/>
</dbReference>
<feature type="compositionally biased region" description="Basic and acidic residues" evidence="6">
    <location>
        <begin position="940"/>
        <end position="953"/>
    </location>
</feature>
<protein>
    <submittedName>
        <fullName evidence="9">Transporter, small conductance mechanosensitive ion channel MscS family protein</fullName>
    </submittedName>
</protein>
<dbReference type="HOGENOM" id="CLU_008102_0_0_11"/>
<dbReference type="PANTHER" id="PTHR30566">
    <property type="entry name" value="YNAI-RELATED MECHANOSENSITIVE ION CHANNEL"/>
    <property type="match status" value="1"/>
</dbReference>
<feature type="compositionally biased region" description="Basic and acidic residues" evidence="6">
    <location>
        <begin position="555"/>
        <end position="577"/>
    </location>
</feature>
<feature type="region of interest" description="Disordered" evidence="6">
    <location>
        <begin position="923"/>
        <end position="988"/>
    </location>
</feature>
<dbReference type="AlphaFoldDB" id="A7BA39"/>
<keyword evidence="5 7" id="KW-0472">Membrane</keyword>
<feature type="region of interest" description="Disordered" evidence="6">
    <location>
        <begin position="598"/>
        <end position="622"/>
    </location>
</feature>
<feature type="compositionally biased region" description="Basic residues" evidence="6">
    <location>
        <begin position="463"/>
        <end position="474"/>
    </location>
</feature>
<name>A7BA39_9ACTO</name>
<evidence type="ECO:0000313" key="10">
    <source>
        <dbReference type="Proteomes" id="UP000003553"/>
    </source>
</evidence>
<feature type="domain" description="Mechanosensitive ion channel MscS" evidence="8">
    <location>
        <begin position="214"/>
        <end position="282"/>
    </location>
</feature>
<evidence type="ECO:0000256" key="7">
    <source>
        <dbReference type="SAM" id="Phobius"/>
    </source>
</evidence>
<dbReference type="SUPFAM" id="SSF50182">
    <property type="entry name" value="Sm-like ribonucleoproteins"/>
    <property type="match status" value="1"/>
</dbReference>
<feature type="region of interest" description="Disordered" evidence="6">
    <location>
        <begin position="449"/>
        <end position="496"/>
    </location>
</feature>
<evidence type="ECO:0000256" key="4">
    <source>
        <dbReference type="ARBA" id="ARBA00022989"/>
    </source>
</evidence>
<evidence type="ECO:0000256" key="3">
    <source>
        <dbReference type="ARBA" id="ARBA00022692"/>
    </source>
</evidence>
<keyword evidence="4 7" id="KW-1133">Transmembrane helix</keyword>
<dbReference type="SUPFAM" id="SSF82861">
    <property type="entry name" value="Mechanosensitive channel protein MscS (YggB), transmembrane region"/>
    <property type="match status" value="1"/>
</dbReference>
<dbReference type="eggNOG" id="COG0668">
    <property type="taxonomic scope" value="Bacteria"/>
</dbReference>
<evidence type="ECO:0000256" key="1">
    <source>
        <dbReference type="ARBA" id="ARBA00004141"/>
    </source>
</evidence>
<feature type="compositionally biased region" description="Low complexity" evidence="6">
    <location>
        <begin position="610"/>
        <end position="622"/>
    </location>
</feature>
<feature type="region of interest" description="Disordered" evidence="6">
    <location>
        <begin position="413"/>
        <end position="435"/>
    </location>
</feature>
<comment type="caution">
    <text evidence="9">The sequence shown here is derived from an EMBL/GenBank/DDBJ whole genome shotgun (WGS) entry which is preliminary data.</text>
</comment>
<feature type="compositionally biased region" description="Acidic residues" evidence="6">
    <location>
        <begin position="756"/>
        <end position="766"/>
    </location>
</feature>
<gene>
    <name evidence="9" type="ORF">ACTODO_00496</name>
</gene>
<feature type="compositionally biased region" description="Low complexity" evidence="6">
    <location>
        <begin position="449"/>
        <end position="462"/>
    </location>
</feature>
<dbReference type="InterPro" id="IPR006685">
    <property type="entry name" value="MscS_channel_2nd"/>
</dbReference>
<dbReference type="Pfam" id="PF00924">
    <property type="entry name" value="MS_channel_2nd"/>
    <property type="match status" value="1"/>
</dbReference>
<feature type="region of interest" description="Disordered" evidence="6">
    <location>
        <begin position="555"/>
        <end position="579"/>
    </location>
</feature>
<dbReference type="Gene3D" id="1.10.287.1260">
    <property type="match status" value="1"/>
</dbReference>
<keyword evidence="3 7" id="KW-0812">Transmembrane</keyword>
<feature type="compositionally biased region" description="Low complexity" evidence="6">
    <location>
        <begin position="707"/>
        <end position="736"/>
    </location>
</feature>
<feature type="transmembrane region" description="Helical" evidence="7">
    <location>
        <begin position="40"/>
        <end position="63"/>
    </location>
</feature>
<dbReference type="RefSeq" id="WP_003790919.1">
    <property type="nucleotide sequence ID" value="NZ_DS264586.1"/>
</dbReference>
<evidence type="ECO:0000256" key="5">
    <source>
        <dbReference type="ARBA" id="ARBA00023136"/>
    </source>
</evidence>
<dbReference type="InterPro" id="IPR010920">
    <property type="entry name" value="LSM_dom_sf"/>
</dbReference>
<sequence length="1085" mass="112800">MTMTPALGALAQASDALARAAADAQSGAEAAVTTTIDLTLLILGPIIGAFVGVVVSVLLSALLRKALAKAATASSILARVRRPGHFTFAAWGAWAGLGIALVNPHLSDWNGTSITTFLMHVLLIVALACLTWMAYAAAWVFEDAAEARQDSDQGRSRRFETQAQVLRRLTQSIVVVVGVVAIISTFEVARHAMTTVLASAGVISVIFGLAAQQTLGNVFAGLQLAFTDAIRVGDVVVAGEKKETGSVEEITLSYVVVRIWDERRLIIPSRYFTQTPFENWTRRAAAQLGTVELKLDWSAPMTLIRAKVEQLLTATDLWDGRTWGVQITDSDEYTVTVRVLVSAKNSGHLSDLRAYMREQLISWIVTEEPWARPAQRIEPRQTVTVEQDMSRERIARLAAELAGISGTNEAVAATGTSASHAGTPESAGEQSGAATGGAASAISASAATAAAPKDPAHAARMVAARRKAKRARRRAMADRQRELAEGGPSASRDETQVISKSALRKIIEAAGNANPQLTQTLTTTSIGRGERFFSGSAEAEERAAALTGPGEEVYAEREAEARRAQERREAHKRREAEALDPAATLALAAVGVEPVVAGNEAPDNEEPEAAQDVAANYAAADSAEVAGVVAERADDATVKEVAADSVAAPEGAIAADSAPDDSVDKQPESAAAGSDIADDQTEGVKREADAQYADGASAEEQAADVQAAPAQGEAPADAATDAGASADSGVSRAADSQEGSAPVEDAEPEGAPAPDAPEETGDEEEVQASSDVELSPDEQETTPIPARETSVKHPVQVPPPVRTGRPVMTDTVQAIAPALVPPPAPTPAEMAASRAPEDEADEPAVHPGWYAVAEEARLDAETRPTPTVKHARVSIMDFFPAVAHTGAEADVLRAVTGQIPAVEPREPKPENAESAVVEKATFDDAAAPESEPAEDVAPEVEAREAKAAEKDAADEPTADETAVMDPVEAAEAGALDSDATQVLPSVDEPLDETLVMPAAAIAEPASEAAKAAEAAATDVSAAEEEAPTKKEPAKKTASTKAGAKKAPTKKATSKKPVAKKGAAKKAAPKKAAAKKTSNAGPSTNE</sequence>
<feature type="region of interest" description="Disordered" evidence="6">
    <location>
        <begin position="1004"/>
        <end position="1085"/>
    </location>
</feature>
<feature type="compositionally biased region" description="Low complexity" evidence="6">
    <location>
        <begin position="1004"/>
        <end position="1020"/>
    </location>
</feature>
<dbReference type="PANTHER" id="PTHR30566:SF25">
    <property type="entry name" value="INNER MEMBRANE PROTEIN"/>
    <property type="match status" value="1"/>
</dbReference>
<feature type="region of interest" description="Disordered" evidence="6">
    <location>
        <begin position="641"/>
        <end position="805"/>
    </location>
</feature>
<feature type="compositionally biased region" description="Basic and acidic residues" evidence="6">
    <location>
        <begin position="475"/>
        <end position="484"/>
    </location>
</feature>
<reference evidence="9" key="2">
    <citation type="submission" date="2015-05" db="EMBL/GenBank/DDBJ databases">
        <title>Draft genome sequence of Actinomyces odontolyticus (ATCC 17982).</title>
        <authorList>
            <person name="Sudarsanam P."/>
            <person name="Ley R."/>
            <person name="Guruge J."/>
            <person name="Turnbaugh P.J."/>
            <person name="Mahowald M."/>
            <person name="Liep D."/>
            <person name="Gordon J."/>
        </authorList>
    </citation>
    <scope>NUCLEOTIDE SEQUENCE</scope>
    <source>
        <strain evidence="9">ATCC 17982</strain>
    </source>
</reference>
<reference evidence="9" key="1">
    <citation type="submission" date="2007-04" db="EMBL/GenBank/DDBJ databases">
        <authorList>
            <person name="Fulton L."/>
            <person name="Clifton S."/>
            <person name="Fulton B."/>
            <person name="Xu J."/>
            <person name="Minx P."/>
            <person name="Pepin K.H."/>
            <person name="Johnson M."/>
            <person name="Thiruvilangam P."/>
            <person name="Bhonagiri V."/>
            <person name="Nash W.E."/>
            <person name="Mardis E.R."/>
            <person name="Wilson R.K."/>
        </authorList>
    </citation>
    <scope>NUCLEOTIDE SEQUENCE [LARGE SCALE GENOMIC DNA]</scope>
    <source>
        <strain evidence="9">ATCC 17982</strain>
    </source>
</reference>
<feature type="transmembrane region" description="Helical" evidence="7">
    <location>
        <begin position="84"/>
        <end position="102"/>
    </location>
</feature>
<feature type="transmembrane region" description="Helical" evidence="7">
    <location>
        <begin position="114"/>
        <end position="141"/>
    </location>
</feature>
<dbReference type="EMBL" id="AAYI02000004">
    <property type="protein sequence ID" value="EDN80063.1"/>
    <property type="molecule type" value="Genomic_DNA"/>
</dbReference>
<evidence type="ECO:0000259" key="8">
    <source>
        <dbReference type="Pfam" id="PF00924"/>
    </source>
</evidence>
<evidence type="ECO:0000313" key="9">
    <source>
        <dbReference type="EMBL" id="EDN80063.1"/>
    </source>
</evidence>
<feature type="region of interest" description="Disordered" evidence="6">
    <location>
        <begin position="818"/>
        <end position="843"/>
    </location>
</feature>
<evidence type="ECO:0000256" key="6">
    <source>
        <dbReference type="SAM" id="MobiDB-lite"/>
    </source>
</evidence>
<accession>A7BA39</accession>
<feature type="transmembrane region" description="Helical" evidence="7">
    <location>
        <begin position="165"/>
        <end position="186"/>
    </location>
</feature>
<dbReference type="GO" id="GO:0016020">
    <property type="term" value="C:membrane"/>
    <property type="evidence" value="ECO:0007669"/>
    <property type="project" value="UniProtKB-SubCell"/>
</dbReference>
<dbReference type="GO" id="GO:0055085">
    <property type="term" value="P:transmembrane transport"/>
    <property type="evidence" value="ECO:0007669"/>
    <property type="project" value="InterPro"/>
</dbReference>
<comment type="subcellular location">
    <subcellularLocation>
        <location evidence="1">Membrane</location>
        <topology evidence="1">Multi-pass membrane protein</topology>
    </subcellularLocation>
</comment>
<evidence type="ECO:0000256" key="2">
    <source>
        <dbReference type="ARBA" id="ARBA00008017"/>
    </source>
</evidence>
<feature type="compositionally biased region" description="Basic residues" evidence="6">
    <location>
        <begin position="1042"/>
        <end position="1073"/>
    </location>
</feature>
<comment type="similarity">
    <text evidence="2">Belongs to the MscS (TC 1.A.23) family.</text>
</comment>
<dbReference type="Gene3D" id="2.30.30.60">
    <property type="match status" value="1"/>
</dbReference>
<dbReference type="InterPro" id="IPR023408">
    <property type="entry name" value="MscS_beta-dom_sf"/>
</dbReference>